<evidence type="ECO:0000256" key="2">
    <source>
        <dbReference type="SAM" id="Phobius"/>
    </source>
</evidence>
<evidence type="ECO:0000313" key="4">
    <source>
        <dbReference type="Proteomes" id="UP000542210"/>
    </source>
</evidence>
<feature type="region of interest" description="Disordered" evidence="1">
    <location>
        <begin position="1"/>
        <end position="107"/>
    </location>
</feature>
<feature type="compositionally biased region" description="Gly residues" evidence="1">
    <location>
        <begin position="54"/>
        <end position="76"/>
    </location>
</feature>
<evidence type="ECO:0008006" key="5">
    <source>
        <dbReference type="Google" id="ProtNLM"/>
    </source>
</evidence>
<comment type="caution">
    <text evidence="3">The sequence shown here is derived from an EMBL/GenBank/DDBJ whole genome shotgun (WGS) entry which is preliminary data.</text>
</comment>
<keyword evidence="4" id="KW-1185">Reference proteome</keyword>
<accession>A0A7W7D4W1</accession>
<evidence type="ECO:0000256" key="1">
    <source>
        <dbReference type="SAM" id="MobiDB-lite"/>
    </source>
</evidence>
<organism evidence="3 4">
    <name type="scientific">Sphaerisporangium siamense</name>
    <dbReference type="NCBI Taxonomy" id="795645"/>
    <lineage>
        <taxon>Bacteria</taxon>
        <taxon>Bacillati</taxon>
        <taxon>Actinomycetota</taxon>
        <taxon>Actinomycetes</taxon>
        <taxon>Streptosporangiales</taxon>
        <taxon>Streptosporangiaceae</taxon>
        <taxon>Sphaerisporangium</taxon>
    </lineage>
</organism>
<name>A0A7W7D4W1_9ACTN</name>
<feature type="transmembrane region" description="Helical" evidence="2">
    <location>
        <begin position="163"/>
        <end position="184"/>
    </location>
</feature>
<protein>
    <recommendedName>
        <fullName evidence="5">DUF4190 domain-containing protein</fullName>
    </recommendedName>
</protein>
<dbReference type="EMBL" id="JACHND010000001">
    <property type="protein sequence ID" value="MBB4700365.1"/>
    <property type="molecule type" value="Genomic_DNA"/>
</dbReference>
<keyword evidence="2" id="KW-1133">Transmembrane helix</keyword>
<keyword evidence="2" id="KW-0812">Transmembrane</keyword>
<reference evidence="3 4" key="1">
    <citation type="submission" date="2020-08" db="EMBL/GenBank/DDBJ databases">
        <title>Sequencing the genomes of 1000 actinobacteria strains.</title>
        <authorList>
            <person name="Klenk H.-P."/>
        </authorList>
    </citation>
    <scope>NUCLEOTIDE SEQUENCE [LARGE SCALE GENOMIC DNA]</scope>
    <source>
        <strain evidence="3 4">DSM 45784</strain>
    </source>
</reference>
<sequence length="216" mass="21822">MTTSGDPNDSRGWDDPQGRRDGGGSSPGERPPSDRPPYGQEGRPPGGEPPYGRTPGGGTPSGQTPGGGPPYGQTPGGGPPYGWPPAGEGPPGGQPPPYGPPPYGAGYGQPPGARGGLGTAAMVLGIVSLFLLLICGLGVLTAIVAIILGIIAVARNTNRGRGIAGIVLGALTIILAIIGFTWFYSNFEECFTLPTQAEAQQCVERKLGVNVQSPSP</sequence>
<feature type="compositionally biased region" description="Pro residues" evidence="1">
    <location>
        <begin position="92"/>
        <end position="103"/>
    </location>
</feature>
<keyword evidence="2" id="KW-0472">Membrane</keyword>
<dbReference type="Proteomes" id="UP000542210">
    <property type="component" value="Unassembled WGS sequence"/>
</dbReference>
<proteinExistence type="predicted"/>
<feature type="transmembrane region" description="Helical" evidence="2">
    <location>
        <begin position="120"/>
        <end position="151"/>
    </location>
</feature>
<dbReference type="RefSeq" id="WP_184878508.1">
    <property type="nucleotide sequence ID" value="NZ_BOOV01000030.1"/>
</dbReference>
<gene>
    <name evidence="3" type="ORF">BJ982_001909</name>
</gene>
<dbReference type="AlphaFoldDB" id="A0A7W7D4W1"/>
<evidence type="ECO:0000313" key="3">
    <source>
        <dbReference type="EMBL" id="MBB4700365.1"/>
    </source>
</evidence>
<feature type="compositionally biased region" description="Basic and acidic residues" evidence="1">
    <location>
        <begin position="8"/>
        <end position="22"/>
    </location>
</feature>